<dbReference type="Gene3D" id="3.40.50.2000">
    <property type="entry name" value="Glycogen Phosphorylase B"/>
    <property type="match status" value="2"/>
</dbReference>
<reference evidence="5 6" key="2">
    <citation type="submission" date="2019-06" db="EMBL/GenBank/DDBJ databases">
        <title>Co-occurence of chitin degradation, pigmentation and bioactivity in marine Pseudoalteromonas.</title>
        <authorList>
            <person name="Sonnenschein E.C."/>
            <person name="Bech P.K."/>
        </authorList>
    </citation>
    <scope>NUCLEOTIDE SEQUENCE [LARGE SCALE GENOMIC DNA]</scope>
    <source>
        <strain evidence="6">S3790</strain>
        <strain evidence="4 5">S3895</strain>
    </source>
</reference>
<evidence type="ECO:0000259" key="2">
    <source>
        <dbReference type="Pfam" id="PF00534"/>
    </source>
</evidence>
<dbReference type="RefSeq" id="WP_138589900.1">
    <property type="nucleotide sequence ID" value="NZ_PNBW01000033.1"/>
</dbReference>
<dbReference type="Pfam" id="PF00534">
    <property type="entry name" value="Glycos_transf_1"/>
    <property type="match status" value="1"/>
</dbReference>
<evidence type="ECO:0000313" key="4">
    <source>
        <dbReference type="EMBL" id="TMO75980.1"/>
    </source>
</evidence>
<keyword evidence="1" id="KW-0808">Transferase</keyword>
<reference evidence="3 6" key="1">
    <citation type="submission" date="2018-01" db="EMBL/GenBank/DDBJ databases">
        <authorList>
            <person name="Paulsen S."/>
            <person name="Gram L.K."/>
        </authorList>
    </citation>
    <scope>NUCLEOTIDE SEQUENCE [LARGE SCALE GENOMIC DNA]</scope>
    <source>
        <strain evidence="3 6">S3790</strain>
        <strain evidence="4">S3895</strain>
    </source>
</reference>
<dbReference type="EMBL" id="PNBX01000008">
    <property type="protein sequence ID" value="TMO69959.1"/>
    <property type="molecule type" value="Genomic_DNA"/>
</dbReference>
<dbReference type="Proteomes" id="UP000307164">
    <property type="component" value="Unassembled WGS sequence"/>
</dbReference>
<dbReference type="PANTHER" id="PTHR46401:SF2">
    <property type="entry name" value="GLYCOSYLTRANSFERASE WBBK-RELATED"/>
    <property type="match status" value="1"/>
</dbReference>
<gene>
    <name evidence="3" type="ORF">CWC19_02910</name>
    <name evidence="4" type="ORF">CWC20_06915</name>
</gene>
<dbReference type="GO" id="GO:0016757">
    <property type="term" value="F:glycosyltransferase activity"/>
    <property type="evidence" value="ECO:0007669"/>
    <property type="project" value="InterPro"/>
</dbReference>
<comment type="caution">
    <text evidence="3">The sequence shown here is derived from an EMBL/GenBank/DDBJ whole genome shotgun (WGS) entry which is preliminary data.</text>
</comment>
<evidence type="ECO:0000313" key="6">
    <source>
        <dbReference type="Proteomes" id="UP000307217"/>
    </source>
</evidence>
<feature type="domain" description="Glycosyl transferase family 1" evidence="2">
    <location>
        <begin position="210"/>
        <end position="350"/>
    </location>
</feature>
<dbReference type="GO" id="GO:0009103">
    <property type="term" value="P:lipopolysaccharide biosynthetic process"/>
    <property type="evidence" value="ECO:0007669"/>
    <property type="project" value="TreeGrafter"/>
</dbReference>
<dbReference type="EMBL" id="PNBW01000033">
    <property type="protein sequence ID" value="TMO75980.1"/>
    <property type="molecule type" value="Genomic_DNA"/>
</dbReference>
<dbReference type="PANTHER" id="PTHR46401">
    <property type="entry name" value="GLYCOSYLTRANSFERASE WBBK-RELATED"/>
    <property type="match status" value="1"/>
</dbReference>
<keyword evidence="5" id="KW-1185">Reference proteome</keyword>
<evidence type="ECO:0000313" key="3">
    <source>
        <dbReference type="EMBL" id="TMO69959.1"/>
    </source>
</evidence>
<accession>A0A5S3VCN4</accession>
<reference evidence="3" key="3">
    <citation type="submission" date="2019-09" db="EMBL/GenBank/DDBJ databases">
        <title>Co-occurence of chitin degradation, pigmentation and bioactivity in marine Pseudoalteromonas.</title>
        <authorList>
            <person name="Sonnenschein E.C."/>
            <person name="Bech P.K."/>
        </authorList>
    </citation>
    <scope>NUCLEOTIDE SEQUENCE</scope>
    <source>
        <strain evidence="3">S3790</strain>
    </source>
</reference>
<proteinExistence type="predicted"/>
<name>A0A5S3VCN4_9GAMM</name>
<sequence length="384" mass="43310">MKKVLVIFHDSHRLSGASASMLDLIDSLSDLGGFSISVVFPNDNGTIIKDIVNRNINYYVVPYHSCRYLIHSGLFKKAHLATKAIAKLVLSFFSAYRFRKVALNYDCIYSNTSDIYFGMFLHQFTSVKHIWHVREFGIIDQDSRHIIGDDFFYRLLYRNSNQIVTISDVLKRHILRKVKDNDSKVHRIYDDVSLPPSDKGIFHKFDSLNLLIVGSISAGKGQEFLIDGVKAALHCNIPVELSIVGDDKKEHALYLKEKVAKLNLQNSVKFLGFRDDVGNLRKSYNIAIIASRAEAFGRVTIEAMNANQLVIANDSGANVELVKDGVTGFLFESNNIDSLLNTFKRILSMDDDLINDIAVSGRNYSLRYTSSQCGQQISKLIDKL</sequence>
<dbReference type="AlphaFoldDB" id="A0A5S3VCN4"/>
<evidence type="ECO:0000313" key="5">
    <source>
        <dbReference type="Proteomes" id="UP000307164"/>
    </source>
</evidence>
<dbReference type="CDD" id="cd03801">
    <property type="entry name" value="GT4_PimA-like"/>
    <property type="match status" value="1"/>
</dbReference>
<dbReference type="Proteomes" id="UP000307217">
    <property type="component" value="Unassembled WGS sequence"/>
</dbReference>
<organism evidence="3 6">
    <name type="scientific">Pseudoalteromonas aurantia</name>
    <dbReference type="NCBI Taxonomy" id="43654"/>
    <lineage>
        <taxon>Bacteria</taxon>
        <taxon>Pseudomonadati</taxon>
        <taxon>Pseudomonadota</taxon>
        <taxon>Gammaproteobacteria</taxon>
        <taxon>Alteromonadales</taxon>
        <taxon>Pseudoalteromonadaceae</taxon>
        <taxon>Pseudoalteromonas</taxon>
    </lineage>
</organism>
<dbReference type="InterPro" id="IPR001296">
    <property type="entry name" value="Glyco_trans_1"/>
</dbReference>
<dbReference type="OrthoDB" id="8756565at2"/>
<dbReference type="SUPFAM" id="SSF53756">
    <property type="entry name" value="UDP-Glycosyltransferase/glycogen phosphorylase"/>
    <property type="match status" value="1"/>
</dbReference>
<protein>
    <recommendedName>
        <fullName evidence="2">Glycosyl transferase family 1 domain-containing protein</fullName>
    </recommendedName>
</protein>
<evidence type="ECO:0000256" key="1">
    <source>
        <dbReference type="ARBA" id="ARBA00022679"/>
    </source>
</evidence>